<keyword evidence="1" id="KW-0812">Transmembrane</keyword>
<evidence type="ECO:0000313" key="2">
    <source>
        <dbReference type="EMBL" id="KCZ83799.1"/>
    </source>
</evidence>
<proteinExistence type="predicted"/>
<evidence type="ECO:0000313" key="3">
    <source>
        <dbReference type="Proteomes" id="UP000024816"/>
    </source>
</evidence>
<reference evidence="2 3" key="1">
    <citation type="journal article" date="2014" name="Antonie Van Leeuwenhoek">
        <title>Hyphomonas beringensis sp. nov. and Hyphomonas chukchiensis sp. nov., isolated from surface seawater of the Bering Sea and Chukchi Sea.</title>
        <authorList>
            <person name="Li C."/>
            <person name="Lai Q."/>
            <person name="Li G."/>
            <person name="Dong C."/>
            <person name="Wang J."/>
            <person name="Liao Y."/>
            <person name="Shao Z."/>
        </authorList>
    </citation>
    <scope>NUCLEOTIDE SEQUENCE [LARGE SCALE GENOMIC DNA]</scope>
    <source>
        <strain evidence="2 3">VP2</strain>
    </source>
</reference>
<sequence length="320" mass="34848">MAYDVFLVTVPEDFDMAKLVARRLRSLKFTVRFNQKQTEDDIFDAKDARDAGKSGNMLILWSENSVKNDWVRAAAAVGNSRDGMLVHAGIDKTIPYTPYRKSKRFPLEGFTSRKMPEGFYKLVEELAERTGRSDLRAWMKLGSKDDEAREAWLDAHPDDPLAIAERQKREKALGIKPEPAKEAAEAATKAETTLRNGNGEPAPRSTTGVSAAVARASANARTAATTVVEPDQDPVYGNWTIAAICAAIAAIFLFSLVVRSQPVERLSAEMPATGNARTVIAACPAGTVPRSMVEFMEPGPVDIGMGHGPIIDDTTPPESE</sequence>
<dbReference type="Proteomes" id="UP000024816">
    <property type="component" value="Unassembled WGS sequence"/>
</dbReference>
<keyword evidence="3" id="KW-1185">Reference proteome</keyword>
<dbReference type="RefSeq" id="WP_035584728.1">
    <property type="nucleotide sequence ID" value="NZ_ARYJ01000018.1"/>
</dbReference>
<keyword evidence="1" id="KW-1133">Transmembrane helix</keyword>
<gene>
    <name evidence="2" type="ORF">HJA_16954</name>
</gene>
<accession>A0A059F6K2</accession>
<dbReference type="OrthoDB" id="105971at2"/>
<evidence type="ECO:0008006" key="4">
    <source>
        <dbReference type="Google" id="ProtNLM"/>
    </source>
</evidence>
<organism evidence="2 3">
    <name type="scientific">Hyphomonas jannaschiana VP2</name>
    <dbReference type="NCBI Taxonomy" id="1280952"/>
    <lineage>
        <taxon>Bacteria</taxon>
        <taxon>Pseudomonadati</taxon>
        <taxon>Pseudomonadota</taxon>
        <taxon>Alphaproteobacteria</taxon>
        <taxon>Hyphomonadales</taxon>
        <taxon>Hyphomonadaceae</taxon>
        <taxon>Hyphomonas</taxon>
    </lineage>
</organism>
<feature type="transmembrane region" description="Helical" evidence="1">
    <location>
        <begin position="236"/>
        <end position="258"/>
    </location>
</feature>
<dbReference type="PATRIC" id="fig|1280952.3.peg.3393"/>
<dbReference type="AlphaFoldDB" id="A0A059F6K2"/>
<keyword evidence="1" id="KW-0472">Membrane</keyword>
<comment type="caution">
    <text evidence="2">The sequence shown here is derived from an EMBL/GenBank/DDBJ whole genome shotgun (WGS) entry which is preliminary data.</text>
</comment>
<name>A0A059F6K2_9PROT</name>
<dbReference type="STRING" id="1280952.HJA_16954"/>
<protein>
    <recommendedName>
        <fullName evidence="4">TIR domain-containing protein</fullName>
    </recommendedName>
</protein>
<evidence type="ECO:0000256" key="1">
    <source>
        <dbReference type="SAM" id="Phobius"/>
    </source>
</evidence>
<dbReference type="EMBL" id="ARYJ01000018">
    <property type="protein sequence ID" value="KCZ83799.1"/>
    <property type="molecule type" value="Genomic_DNA"/>
</dbReference>